<feature type="transmembrane region" description="Helical" evidence="1">
    <location>
        <begin position="63"/>
        <end position="82"/>
    </location>
</feature>
<evidence type="ECO:0000313" key="3">
    <source>
        <dbReference type="Proteomes" id="UP000248597"/>
    </source>
</evidence>
<reference evidence="2 3" key="1">
    <citation type="submission" date="2017-08" db="EMBL/GenBank/DDBJ databases">
        <title>Infants hospitalized years apart are colonized by the same room-sourced microbial strains.</title>
        <authorList>
            <person name="Brooks B."/>
            <person name="Olm M.R."/>
            <person name="Firek B.A."/>
            <person name="Baker R."/>
            <person name="Thomas B.C."/>
            <person name="Morowitz M.J."/>
            <person name="Banfield J.F."/>
        </authorList>
    </citation>
    <scope>NUCLEOTIDE SEQUENCE [LARGE SCALE GENOMIC DNA]</scope>
    <source>
        <strain evidence="2">S2_005_003_R2_47</strain>
    </source>
</reference>
<name>A0A2W5KYJ3_SPHMC</name>
<proteinExistence type="predicted"/>
<keyword evidence="1" id="KW-1133">Transmembrane helix</keyword>
<dbReference type="Proteomes" id="UP000248597">
    <property type="component" value="Unassembled WGS sequence"/>
</dbReference>
<protein>
    <submittedName>
        <fullName evidence="2">Uncharacterized protein</fullName>
    </submittedName>
</protein>
<dbReference type="AlphaFoldDB" id="A0A2W5KYJ3"/>
<gene>
    <name evidence="2" type="ORF">DI569_13305</name>
</gene>
<accession>A0A2W5KYJ3</accession>
<organism evidence="2 3">
    <name type="scientific">Sphingopyxis macrogoltabida</name>
    <name type="common">Sphingomonas macrogoltabidus</name>
    <dbReference type="NCBI Taxonomy" id="33050"/>
    <lineage>
        <taxon>Bacteria</taxon>
        <taxon>Pseudomonadati</taxon>
        <taxon>Pseudomonadota</taxon>
        <taxon>Alphaproteobacteria</taxon>
        <taxon>Sphingomonadales</taxon>
        <taxon>Sphingomonadaceae</taxon>
        <taxon>Sphingopyxis</taxon>
    </lineage>
</organism>
<dbReference type="EMBL" id="QFPJ01000037">
    <property type="protein sequence ID" value="PZQ21064.1"/>
    <property type="molecule type" value="Genomic_DNA"/>
</dbReference>
<sequence>MNPSVLYFSRWGNAVKALFFLLVAAVAFGVAGAMHRDSAPPAATVRPVDFALPPPPPRRSDPLAPFKIPLLIVAGCAALFYAGRHGLRAARGEVGVKIEGGRLHFHKSYAGVPADLPVADIVEALFDRADRLPGDAPFGARTGARLRHGLHLRYRSGDANGEVRLVDNDFDGGTEQLRRFAAQLDVWRQSAARVAHRD</sequence>
<evidence type="ECO:0000313" key="2">
    <source>
        <dbReference type="EMBL" id="PZQ21064.1"/>
    </source>
</evidence>
<keyword evidence="1" id="KW-0812">Transmembrane</keyword>
<evidence type="ECO:0000256" key="1">
    <source>
        <dbReference type="SAM" id="Phobius"/>
    </source>
</evidence>
<keyword evidence="1" id="KW-0472">Membrane</keyword>
<comment type="caution">
    <text evidence="2">The sequence shown here is derived from an EMBL/GenBank/DDBJ whole genome shotgun (WGS) entry which is preliminary data.</text>
</comment>